<dbReference type="InterPro" id="IPR027310">
    <property type="entry name" value="Profilin_CS"/>
</dbReference>
<accession>A0A2T6ACL5</accession>
<dbReference type="Pfam" id="PF13185">
    <property type="entry name" value="GAF_2"/>
    <property type="match status" value="1"/>
</dbReference>
<feature type="domain" description="GAF" evidence="1">
    <location>
        <begin position="19"/>
        <end position="147"/>
    </location>
</feature>
<dbReference type="PROSITE" id="PS00414">
    <property type="entry name" value="PROFILIN"/>
    <property type="match status" value="1"/>
</dbReference>
<keyword evidence="3" id="KW-1185">Reference proteome</keyword>
<proteinExistence type="predicted"/>
<dbReference type="Gene3D" id="3.30.450.40">
    <property type="match status" value="1"/>
</dbReference>
<dbReference type="SUPFAM" id="SSF55781">
    <property type="entry name" value="GAF domain-like"/>
    <property type="match status" value="1"/>
</dbReference>
<organism evidence="2 3">
    <name type="scientific">Allosediminivita pacifica</name>
    <dbReference type="NCBI Taxonomy" id="1267769"/>
    <lineage>
        <taxon>Bacteria</taxon>
        <taxon>Pseudomonadati</taxon>
        <taxon>Pseudomonadota</taxon>
        <taxon>Alphaproteobacteria</taxon>
        <taxon>Rhodobacterales</taxon>
        <taxon>Paracoccaceae</taxon>
        <taxon>Allosediminivita</taxon>
    </lineage>
</organism>
<dbReference type="Proteomes" id="UP000244069">
    <property type="component" value="Unassembled WGS sequence"/>
</dbReference>
<gene>
    <name evidence="2" type="ORF">C8N44_12833</name>
</gene>
<evidence type="ECO:0000313" key="2">
    <source>
        <dbReference type="EMBL" id="PTX41549.1"/>
    </source>
</evidence>
<dbReference type="EMBL" id="QBKN01000028">
    <property type="protein sequence ID" value="PTX41549.1"/>
    <property type="molecule type" value="Genomic_DNA"/>
</dbReference>
<dbReference type="RefSeq" id="WP_107978255.1">
    <property type="nucleotide sequence ID" value="NZ_BMEZ01000026.1"/>
</dbReference>
<reference evidence="2 3" key="1">
    <citation type="submission" date="2018-04" db="EMBL/GenBank/DDBJ databases">
        <title>Genomic Encyclopedia of Archaeal and Bacterial Type Strains, Phase II (KMG-II): from individual species to whole genera.</title>
        <authorList>
            <person name="Goeker M."/>
        </authorList>
    </citation>
    <scope>NUCLEOTIDE SEQUENCE [LARGE SCALE GENOMIC DNA]</scope>
    <source>
        <strain evidence="2 3">DSM 29329</strain>
    </source>
</reference>
<name>A0A2T6ACL5_9RHOB</name>
<dbReference type="GO" id="GO:0003779">
    <property type="term" value="F:actin binding"/>
    <property type="evidence" value="ECO:0007669"/>
    <property type="project" value="InterPro"/>
</dbReference>
<sequence>MSAWNDYAEALAGEGTEPLFAALCKLVQEEIGARLFTVMTFDPQTRMASRTWSNMPEAYPPQGTKPAPESDWGQIVLDRHEVFVANTIGIIAEHFPDHELIESLGCESCMNLPVVVEGEVLGTLNCLDAAHHYTEERVAHAARLVAPGAMCLLRKRAEEQGNAQ</sequence>
<dbReference type="InterPro" id="IPR003018">
    <property type="entry name" value="GAF"/>
</dbReference>
<evidence type="ECO:0000259" key="1">
    <source>
        <dbReference type="Pfam" id="PF13185"/>
    </source>
</evidence>
<protein>
    <submittedName>
        <fullName evidence="2">GAF domain-containing protein</fullName>
    </submittedName>
</protein>
<comment type="caution">
    <text evidence="2">The sequence shown here is derived from an EMBL/GenBank/DDBJ whole genome shotgun (WGS) entry which is preliminary data.</text>
</comment>
<dbReference type="InterPro" id="IPR029016">
    <property type="entry name" value="GAF-like_dom_sf"/>
</dbReference>
<dbReference type="AlphaFoldDB" id="A0A2T6ACL5"/>
<evidence type="ECO:0000313" key="3">
    <source>
        <dbReference type="Proteomes" id="UP000244069"/>
    </source>
</evidence>
<dbReference type="OrthoDB" id="7066078at2"/>